<feature type="transmembrane region" description="Helical" evidence="2">
    <location>
        <begin position="118"/>
        <end position="137"/>
    </location>
</feature>
<keyword evidence="2" id="KW-1133">Transmembrane helix</keyword>
<sequence length="212" mass="23172">MTNLTPASADVHPLEPRRVEDPASTPVHHRQAWSWTIPLGAAMLGVLSHVLTWSDSPAGLAAWQALWDQTDNANAGLLTAIVQQSAAQRLLSVVLALLAVLGALLARRLWKDADIDRHLRALLVGLIALWLVAPLVWQVQWHRLEPVTIESVASSPMNQQIQRMSLLVKVDRALVADGDLFHALRRSADIVLKAWLVIGVGLVVAVVLVRNP</sequence>
<organism evidence="3 4">
    <name type="scientific">Roseateles amylovorans</name>
    <dbReference type="NCBI Taxonomy" id="2978473"/>
    <lineage>
        <taxon>Bacteria</taxon>
        <taxon>Pseudomonadati</taxon>
        <taxon>Pseudomonadota</taxon>
        <taxon>Betaproteobacteria</taxon>
        <taxon>Burkholderiales</taxon>
        <taxon>Sphaerotilaceae</taxon>
        <taxon>Roseateles</taxon>
    </lineage>
</organism>
<protein>
    <recommendedName>
        <fullName evidence="5">DUF1772 domain-containing protein</fullName>
    </recommendedName>
</protein>
<keyword evidence="2" id="KW-0812">Transmembrane</keyword>
<feature type="transmembrane region" description="Helical" evidence="2">
    <location>
        <begin position="32"/>
        <end position="51"/>
    </location>
</feature>
<evidence type="ECO:0000313" key="3">
    <source>
        <dbReference type="EMBL" id="UXH79817.1"/>
    </source>
</evidence>
<feature type="transmembrane region" description="Helical" evidence="2">
    <location>
        <begin position="86"/>
        <end position="106"/>
    </location>
</feature>
<gene>
    <name evidence="3" type="ORF">N4261_07995</name>
</gene>
<keyword evidence="4" id="KW-1185">Reference proteome</keyword>
<accession>A0ABY6B4P7</accession>
<evidence type="ECO:0000256" key="1">
    <source>
        <dbReference type="SAM" id="MobiDB-lite"/>
    </source>
</evidence>
<evidence type="ECO:0000256" key="2">
    <source>
        <dbReference type="SAM" id="Phobius"/>
    </source>
</evidence>
<feature type="transmembrane region" description="Helical" evidence="2">
    <location>
        <begin position="190"/>
        <end position="209"/>
    </location>
</feature>
<feature type="compositionally biased region" description="Basic and acidic residues" evidence="1">
    <location>
        <begin position="12"/>
        <end position="21"/>
    </location>
</feature>
<dbReference type="EMBL" id="CP104562">
    <property type="protein sequence ID" value="UXH79817.1"/>
    <property type="molecule type" value="Genomic_DNA"/>
</dbReference>
<dbReference type="Proteomes" id="UP001064933">
    <property type="component" value="Chromosome"/>
</dbReference>
<feature type="region of interest" description="Disordered" evidence="1">
    <location>
        <begin position="1"/>
        <end position="25"/>
    </location>
</feature>
<dbReference type="RefSeq" id="WP_261759635.1">
    <property type="nucleotide sequence ID" value="NZ_CP104562.2"/>
</dbReference>
<evidence type="ECO:0008006" key="5">
    <source>
        <dbReference type="Google" id="ProtNLM"/>
    </source>
</evidence>
<keyword evidence="2" id="KW-0472">Membrane</keyword>
<name>A0ABY6B4P7_9BURK</name>
<evidence type="ECO:0000313" key="4">
    <source>
        <dbReference type="Proteomes" id="UP001064933"/>
    </source>
</evidence>
<proteinExistence type="predicted"/>
<reference evidence="3" key="1">
    <citation type="submission" date="2022-10" db="EMBL/GenBank/DDBJ databases">
        <title>Characterization and whole genome sequencing of a new Roseateles species, isolated from fresh water.</title>
        <authorList>
            <person name="Guliayeva D.Y."/>
            <person name="Akhremchuk A.E."/>
            <person name="Sikolenko M.A."/>
            <person name="Valentovich L.N."/>
            <person name="Sidarenka A.V."/>
        </authorList>
    </citation>
    <scope>NUCLEOTIDE SEQUENCE</scope>
    <source>
        <strain evidence="3">BIM B-1768</strain>
    </source>
</reference>